<proteinExistence type="predicted"/>
<accession>A0A0F9PM13</accession>
<sequence length="43" mass="5199">MPIYYVDHDGFVYDQNHQPADPVKMLEEINRLKDLVEAVRPRW</sequence>
<dbReference type="EMBL" id="LAZR01002786">
    <property type="protein sequence ID" value="KKN25642.1"/>
    <property type="molecule type" value="Genomic_DNA"/>
</dbReference>
<name>A0A0F9PM13_9ZZZZ</name>
<gene>
    <name evidence="1" type="ORF">LCGC14_0882700</name>
</gene>
<dbReference type="AlphaFoldDB" id="A0A0F9PM13"/>
<protein>
    <submittedName>
        <fullName evidence="1">Uncharacterized protein</fullName>
    </submittedName>
</protein>
<evidence type="ECO:0000313" key="1">
    <source>
        <dbReference type="EMBL" id="KKN25642.1"/>
    </source>
</evidence>
<comment type="caution">
    <text evidence="1">The sequence shown here is derived from an EMBL/GenBank/DDBJ whole genome shotgun (WGS) entry which is preliminary data.</text>
</comment>
<organism evidence="1">
    <name type="scientific">marine sediment metagenome</name>
    <dbReference type="NCBI Taxonomy" id="412755"/>
    <lineage>
        <taxon>unclassified sequences</taxon>
        <taxon>metagenomes</taxon>
        <taxon>ecological metagenomes</taxon>
    </lineage>
</organism>
<reference evidence="1" key="1">
    <citation type="journal article" date="2015" name="Nature">
        <title>Complex archaea that bridge the gap between prokaryotes and eukaryotes.</title>
        <authorList>
            <person name="Spang A."/>
            <person name="Saw J.H."/>
            <person name="Jorgensen S.L."/>
            <person name="Zaremba-Niedzwiedzka K."/>
            <person name="Martijn J."/>
            <person name="Lind A.E."/>
            <person name="van Eijk R."/>
            <person name="Schleper C."/>
            <person name="Guy L."/>
            <person name="Ettema T.J."/>
        </authorList>
    </citation>
    <scope>NUCLEOTIDE SEQUENCE</scope>
</reference>